<evidence type="ECO:0000313" key="1">
    <source>
        <dbReference type="EMBL" id="KAF5442945.1"/>
    </source>
</evidence>
<proteinExistence type="predicted"/>
<evidence type="ECO:0000313" key="2">
    <source>
        <dbReference type="Proteomes" id="UP000619265"/>
    </source>
</evidence>
<protein>
    <recommendedName>
        <fullName evidence="3">Secreted RxLR effector protein 161-like</fullName>
    </recommendedName>
</protein>
<dbReference type="SUPFAM" id="SSF56672">
    <property type="entry name" value="DNA/RNA polymerases"/>
    <property type="match status" value="1"/>
</dbReference>
<evidence type="ECO:0008006" key="3">
    <source>
        <dbReference type="Google" id="ProtNLM"/>
    </source>
</evidence>
<gene>
    <name evidence="1" type="ORF">F2P56_035550</name>
</gene>
<dbReference type="Gramene" id="Jr16_07990_p1">
    <property type="protein sequence ID" value="cds.Jr16_07990_p1"/>
    <property type="gene ID" value="Jr16_07990"/>
</dbReference>
<reference evidence="1" key="1">
    <citation type="submission" date="2015-10" db="EMBL/GenBank/DDBJ databases">
        <authorList>
            <person name="Martinez-Garcia P.J."/>
            <person name="Crepeau M.W."/>
            <person name="Puiu D."/>
            <person name="Gonzalez-Ibeas D."/>
            <person name="Whalen J."/>
            <person name="Stevens K."/>
            <person name="Paul R."/>
            <person name="Butterfield T."/>
            <person name="Britton M."/>
            <person name="Reagan R."/>
            <person name="Chakraborty S."/>
            <person name="Walawage S.L."/>
            <person name="Vasquez-Gross H.A."/>
            <person name="Cardeno C."/>
            <person name="Famula R."/>
            <person name="Pratt K."/>
            <person name="Kuruganti S."/>
            <person name="Aradhya M.K."/>
            <person name="Leslie C.A."/>
            <person name="Dandekar A.M."/>
            <person name="Salzberg S.L."/>
            <person name="Wegrzyn J.L."/>
            <person name="Langley C.H."/>
            <person name="Neale D.B."/>
        </authorList>
    </citation>
    <scope>NUCLEOTIDE SEQUENCE</scope>
    <source>
        <tissue evidence="1">Leaves</tissue>
    </source>
</reference>
<organism evidence="1 2">
    <name type="scientific">Juglans regia</name>
    <name type="common">English walnut</name>
    <dbReference type="NCBI Taxonomy" id="51240"/>
    <lineage>
        <taxon>Eukaryota</taxon>
        <taxon>Viridiplantae</taxon>
        <taxon>Streptophyta</taxon>
        <taxon>Embryophyta</taxon>
        <taxon>Tracheophyta</taxon>
        <taxon>Spermatophyta</taxon>
        <taxon>Magnoliopsida</taxon>
        <taxon>eudicotyledons</taxon>
        <taxon>Gunneridae</taxon>
        <taxon>Pentapetalae</taxon>
        <taxon>rosids</taxon>
        <taxon>fabids</taxon>
        <taxon>Fagales</taxon>
        <taxon>Juglandaceae</taxon>
        <taxon>Juglans</taxon>
    </lineage>
</organism>
<reference evidence="1" key="2">
    <citation type="submission" date="2020-03" db="EMBL/GenBank/DDBJ databases">
        <title>Walnut 2.0.</title>
        <authorList>
            <person name="Marrano A."/>
            <person name="Britton M."/>
            <person name="Zimin A.V."/>
            <person name="Zaini P.A."/>
            <person name="Workman R."/>
            <person name="Puiu D."/>
            <person name="Bianco L."/>
            <person name="Allen B.J."/>
            <person name="Troggio M."/>
            <person name="Leslie C.A."/>
            <person name="Timp W."/>
            <person name="Dendekar A."/>
            <person name="Salzberg S.L."/>
            <person name="Neale D.B."/>
        </authorList>
    </citation>
    <scope>NUCLEOTIDE SEQUENCE</scope>
    <source>
        <tissue evidence="1">Leaves</tissue>
    </source>
</reference>
<sequence>MAAVTTLQTFLDQQFKLKDLRSSKYFLGMEVARNSSGISLSQRKYALEILSDTGFLGSKPIKTTMEQYLKLSRDDGSLVEDPTSYRRLVGRLLYLIIMRPDITFLVHTLSQYMDSPRMPHLHAAQRVLQYLKNSPGQGLFFPVHFPIHLTAFDDSD</sequence>
<comment type="caution">
    <text evidence="1">The sequence shown here is derived from an EMBL/GenBank/DDBJ whole genome shotgun (WGS) entry which is preliminary data.</text>
</comment>
<dbReference type="PANTHER" id="PTHR11439">
    <property type="entry name" value="GAG-POL-RELATED RETROTRANSPOSON"/>
    <property type="match status" value="1"/>
</dbReference>
<dbReference type="Proteomes" id="UP000619265">
    <property type="component" value="Unassembled WGS sequence"/>
</dbReference>
<dbReference type="EMBL" id="LIHL02000016">
    <property type="protein sequence ID" value="KAF5442945.1"/>
    <property type="molecule type" value="Genomic_DNA"/>
</dbReference>
<accession>A0A833X6A6</accession>
<dbReference type="AlphaFoldDB" id="A0A833X6A6"/>
<dbReference type="InterPro" id="IPR043502">
    <property type="entry name" value="DNA/RNA_pol_sf"/>
</dbReference>
<dbReference type="PANTHER" id="PTHR11439:SF498">
    <property type="entry name" value="DNAK FAMILY PROTEIN"/>
    <property type="match status" value="1"/>
</dbReference>
<name>A0A833X6A6_JUGRE</name>